<protein>
    <submittedName>
        <fullName evidence="1">Uncharacterized protein</fullName>
    </submittedName>
</protein>
<gene>
    <name evidence="1" type="ORF">QS95_06595</name>
</gene>
<accession>A0AAE2DL67</accession>
<organism evidence="1 2">
    <name type="scientific">Pseudomonas fluorescens</name>
    <dbReference type="NCBI Taxonomy" id="294"/>
    <lineage>
        <taxon>Bacteria</taxon>
        <taxon>Pseudomonadati</taxon>
        <taxon>Pseudomonadota</taxon>
        <taxon>Gammaproteobacteria</taxon>
        <taxon>Pseudomonadales</taxon>
        <taxon>Pseudomonadaceae</taxon>
        <taxon>Pseudomonas</taxon>
    </lineage>
</organism>
<evidence type="ECO:0000313" key="2">
    <source>
        <dbReference type="Proteomes" id="UP000031587"/>
    </source>
</evidence>
<reference evidence="1 2" key="1">
    <citation type="submission" date="2014-11" db="EMBL/GenBank/DDBJ databases">
        <title>Draft genome sequence of Pseudomonas fluorescens strains SF4c SF39a.</title>
        <authorList>
            <person name="Underwood G.E."/>
            <person name="Ly L.K."/>
            <person name="Bitzer A.S."/>
            <person name="Godino A."/>
            <person name="Bucci V."/>
            <person name="Fischer S."/>
            <person name="Silby M.W."/>
        </authorList>
    </citation>
    <scope>NUCLEOTIDE SEQUENCE [LARGE SCALE GENOMIC DNA]</scope>
    <source>
        <strain evidence="1 2">SF4c</strain>
    </source>
</reference>
<dbReference type="Proteomes" id="UP000031587">
    <property type="component" value="Unassembled WGS sequence"/>
</dbReference>
<dbReference type="AlphaFoldDB" id="A0AAE2DL67"/>
<sequence length="745" mass="84634">MLDGSIFLVGLDSESGLYRARLSSERVPSGPLLLQDPDSRLWYPMLDPESMTFSLSSRRLEDFRTSLDFTDAVADDNGIYAFEGKRYVVIENQAYQVMQDIDASSPQQKVWRIVKPTDPVANDDTNIYNASRPGETLAISRGEANAWFAVSVGLKGGMHRRRGVQIPQVQHVGWEPFEAAHAAINQSTDVANALWVKAFALPVGSAERTLSFAELELLLFKHTRLHDDFAKRFIDHEDWKHQIKERFTTQSLQKIRMDRVVALNSLLQIMDLRIKPSVQAYNLDSYRKLIGHYNRKLKLLDIRQTVVDQIKQVAPRRSVELDEMNRSVHGADEVNCNKLIAYLYLFANNPENPAGTGMQSARAARLFSEDLENVPRREQPPALLLALDQIKAEKIRFEAQVASETPENTAHLREIIALTDLFEKRIESTLTEIFATFDRNTELPRLDQEIDFDFVPAQPVHAEAAPPPPPRKIFRTRQRGTYKVLVGEQEIAPDGNVTLKVPDPFHPNNLPQRYEKREGEWLPVRPPIGATTRLQLLGEANRLLAEVKTHQDEARAKETGKTNPTEIIEFLGTEADRLNEQARLLEHHSKGTEDREITGLVGRLRNAGNLLTAEGQKILIRMYKDRDVLDILRLNYLLDHAELGATRTVDRQPVGKGQNKSFLDVYSITDRSDGSPLWEAHFHYDRKNSVALNFTVKGAHLKKLDQARRGASSQRQDEQAGLPHVPIWRESFDGKTARKIFELAK</sequence>
<name>A0AAE2DL67_PSEFL</name>
<evidence type="ECO:0000313" key="1">
    <source>
        <dbReference type="EMBL" id="KIF62506.1"/>
    </source>
</evidence>
<comment type="caution">
    <text evidence="1">The sequence shown here is derived from an EMBL/GenBank/DDBJ whole genome shotgun (WGS) entry which is preliminary data.</text>
</comment>
<dbReference type="EMBL" id="JTGH01000006">
    <property type="protein sequence ID" value="KIF62506.1"/>
    <property type="molecule type" value="Genomic_DNA"/>
</dbReference>
<proteinExistence type="predicted"/>